<evidence type="ECO:0000256" key="3">
    <source>
        <dbReference type="ARBA" id="ARBA00022630"/>
    </source>
</evidence>
<keyword evidence="4 6" id="KW-0274">FAD</keyword>
<evidence type="ECO:0000256" key="6">
    <source>
        <dbReference type="RuleBase" id="RU362125"/>
    </source>
</evidence>
<feature type="domain" description="Acyl-CoA dehydrogenase/oxidase C-terminal" evidence="7">
    <location>
        <begin position="235"/>
        <end position="383"/>
    </location>
</feature>
<dbReference type="PROSITE" id="PS00072">
    <property type="entry name" value="ACYL_COA_DH_1"/>
    <property type="match status" value="1"/>
</dbReference>
<dbReference type="InterPro" id="IPR037069">
    <property type="entry name" value="AcylCoA_DH/ox_N_sf"/>
</dbReference>
<dbReference type="Proteomes" id="UP000293995">
    <property type="component" value="Chromosome"/>
</dbReference>
<dbReference type="SUPFAM" id="SSF47203">
    <property type="entry name" value="Acyl-CoA dehydrogenase C-terminal domain-like"/>
    <property type="match status" value="1"/>
</dbReference>
<protein>
    <submittedName>
        <fullName evidence="10">Acyl-CoA dehydrogenase</fullName>
    </submittedName>
</protein>
<dbReference type="SUPFAM" id="SSF56645">
    <property type="entry name" value="Acyl-CoA dehydrogenase NM domain-like"/>
    <property type="match status" value="1"/>
</dbReference>
<dbReference type="GO" id="GO:0050660">
    <property type="term" value="F:flavin adenine dinucleotide binding"/>
    <property type="evidence" value="ECO:0007669"/>
    <property type="project" value="InterPro"/>
</dbReference>
<dbReference type="InterPro" id="IPR013786">
    <property type="entry name" value="AcylCoA_DH/ox_N"/>
</dbReference>
<comment type="similarity">
    <text evidence="2 6">Belongs to the acyl-CoA dehydrogenase family.</text>
</comment>
<name>A0A4P6EGM8_9MICO</name>
<evidence type="ECO:0000313" key="11">
    <source>
        <dbReference type="Proteomes" id="UP000293995"/>
    </source>
</evidence>
<gene>
    <name evidence="10" type="ORF">ET475_17015</name>
</gene>
<dbReference type="InterPro" id="IPR036250">
    <property type="entry name" value="AcylCo_DH-like_C"/>
</dbReference>
<dbReference type="EMBL" id="CP035494">
    <property type="protein sequence ID" value="QAY61494.1"/>
    <property type="molecule type" value="Genomic_DNA"/>
</dbReference>
<dbReference type="Gene3D" id="1.20.140.10">
    <property type="entry name" value="Butyryl-CoA Dehydrogenase, subunit A, domain 3"/>
    <property type="match status" value="1"/>
</dbReference>
<dbReference type="FunFam" id="1.10.540.10:FF:000002">
    <property type="entry name" value="Acyl-CoA dehydrogenase FadE19"/>
    <property type="match status" value="1"/>
</dbReference>
<dbReference type="PANTHER" id="PTHR43884:SF12">
    <property type="entry name" value="ISOVALERYL-COA DEHYDROGENASE, MITOCHONDRIAL-RELATED"/>
    <property type="match status" value="1"/>
</dbReference>
<comment type="cofactor">
    <cofactor evidence="1 6">
        <name>FAD</name>
        <dbReference type="ChEBI" id="CHEBI:57692"/>
    </cofactor>
</comment>
<dbReference type="Gene3D" id="2.40.110.10">
    <property type="entry name" value="Butyryl-CoA Dehydrogenase, subunit A, domain 2"/>
    <property type="match status" value="1"/>
</dbReference>
<dbReference type="Pfam" id="PF00441">
    <property type="entry name" value="Acyl-CoA_dh_1"/>
    <property type="match status" value="1"/>
</dbReference>
<evidence type="ECO:0000256" key="2">
    <source>
        <dbReference type="ARBA" id="ARBA00009347"/>
    </source>
</evidence>
<dbReference type="PIRSF" id="PIRSF016578">
    <property type="entry name" value="HsaA"/>
    <property type="match status" value="1"/>
</dbReference>
<accession>A0A4P6EGM8</accession>
<evidence type="ECO:0000259" key="9">
    <source>
        <dbReference type="Pfam" id="PF02771"/>
    </source>
</evidence>
<dbReference type="FunFam" id="1.20.140.10:FF:000001">
    <property type="entry name" value="Acyl-CoA dehydrogenase"/>
    <property type="match status" value="1"/>
</dbReference>
<dbReference type="PROSITE" id="PS00073">
    <property type="entry name" value="ACYL_COA_DH_2"/>
    <property type="match status" value="1"/>
</dbReference>
<dbReference type="RefSeq" id="WP_129393044.1">
    <property type="nucleotide sequence ID" value="NZ_CP035494.1"/>
</dbReference>
<dbReference type="AlphaFoldDB" id="A0A4P6EGM8"/>
<dbReference type="Pfam" id="PF02770">
    <property type="entry name" value="Acyl-CoA_dh_M"/>
    <property type="match status" value="1"/>
</dbReference>
<evidence type="ECO:0000256" key="4">
    <source>
        <dbReference type="ARBA" id="ARBA00022827"/>
    </source>
</evidence>
<dbReference type="InterPro" id="IPR009075">
    <property type="entry name" value="AcylCo_DH/oxidase_C"/>
</dbReference>
<sequence length="386" mass="41141">MDTYTTYDVSDDERELAGLAREFADTVIAPIAYEANRTHTLPLDVVAQMGEMGLFGLPFPEEYGGQGGDYFALGLAIEAIGRVDQSLAITLEAGVSLGAMPIFRFGNEAQKREYLPDLLAGRALAGFGLTEPDAGSDAGATRTTARLEGDEWVINGAKQFITNSGTDITRFVTVTAVTGEQDGRKEISTIIVPNGTPGFTVEPAYDKVGWHASDTHPLGFADARVPAANLLGERGRGFAAFLHILDEGRIAIAALATGAAEGCVDAAVDYAHSRTVFGQPLASKQAMQFKIARMQARVHTARLAWHHAARLRDAGKPFKTEAAIAKLVAGDAAMDNARDATQVFGGNGFMNEYPVARHYRDSKILEVGEGTTEVQLLVIARALGLA</sequence>
<evidence type="ECO:0000259" key="7">
    <source>
        <dbReference type="Pfam" id="PF00441"/>
    </source>
</evidence>
<reference evidence="10 11" key="1">
    <citation type="submission" date="2019-01" db="EMBL/GenBank/DDBJ databases">
        <title>Genome sequencing of strain DFW100M-13.</title>
        <authorList>
            <person name="Heo J."/>
            <person name="Kim S.-J."/>
            <person name="Kim J.-S."/>
            <person name="Hong S.-B."/>
            <person name="Kwon S.-W."/>
        </authorList>
    </citation>
    <scope>NUCLEOTIDE SEQUENCE [LARGE SCALE GENOMIC DNA]</scope>
    <source>
        <strain evidence="10 11">DFW100M-13</strain>
    </source>
</reference>
<dbReference type="InterPro" id="IPR046373">
    <property type="entry name" value="Acyl-CoA_Oxase/DH_mid-dom_sf"/>
</dbReference>
<keyword evidence="5 6" id="KW-0560">Oxidoreductase</keyword>
<dbReference type="InterPro" id="IPR009100">
    <property type="entry name" value="AcylCoA_DH/oxidase_NM_dom_sf"/>
</dbReference>
<dbReference type="Gene3D" id="1.10.540.10">
    <property type="entry name" value="Acyl-CoA dehydrogenase/oxidase, N-terminal domain"/>
    <property type="match status" value="1"/>
</dbReference>
<evidence type="ECO:0000256" key="1">
    <source>
        <dbReference type="ARBA" id="ARBA00001974"/>
    </source>
</evidence>
<dbReference type="FunFam" id="2.40.110.10:FF:000009">
    <property type="entry name" value="Acyl-CoA dehydrogenase"/>
    <property type="match status" value="1"/>
</dbReference>
<dbReference type="GO" id="GO:0003995">
    <property type="term" value="F:acyl-CoA dehydrogenase activity"/>
    <property type="evidence" value="ECO:0007669"/>
    <property type="project" value="InterPro"/>
</dbReference>
<feature type="domain" description="Acyl-CoA dehydrogenase/oxidase N-terminal" evidence="9">
    <location>
        <begin position="10"/>
        <end position="121"/>
    </location>
</feature>
<organism evidence="10 11">
    <name type="scientific">Microbacterium protaetiae</name>
    <dbReference type="NCBI Taxonomy" id="2509458"/>
    <lineage>
        <taxon>Bacteria</taxon>
        <taxon>Bacillati</taxon>
        <taxon>Actinomycetota</taxon>
        <taxon>Actinomycetes</taxon>
        <taxon>Micrococcales</taxon>
        <taxon>Microbacteriaceae</taxon>
        <taxon>Microbacterium</taxon>
    </lineage>
</organism>
<dbReference type="InterPro" id="IPR006091">
    <property type="entry name" value="Acyl-CoA_Oxase/DH_mid-dom"/>
</dbReference>
<evidence type="ECO:0000313" key="10">
    <source>
        <dbReference type="EMBL" id="QAY61494.1"/>
    </source>
</evidence>
<keyword evidence="3 6" id="KW-0285">Flavoprotein</keyword>
<dbReference type="PANTHER" id="PTHR43884">
    <property type="entry name" value="ACYL-COA DEHYDROGENASE"/>
    <property type="match status" value="1"/>
</dbReference>
<feature type="domain" description="Acyl-CoA oxidase/dehydrogenase middle" evidence="8">
    <location>
        <begin position="127"/>
        <end position="222"/>
    </location>
</feature>
<keyword evidence="11" id="KW-1185">Reference proteome</keyword>
<proteinExistence type="inferred from homology"/>
<evidence type="ECO:0000259" key="8">
    <source>
        <dbReference type="Pfam" id="PF02770"/>
    </source>
</evidence>
<dbReference type="Pfam" id="PF02771">
    <property type="entry name" value="Acyl-CoA_dh_N"/>
    <property type="match status" value="1"/>
</dbReference>
<dbReference type="OrthoDB" id="2769798at2"/>
<evidence type="ECO:0000256" key="5">
    <source>
        <dbReference type="ARBA" id="ARBA00023002"/>
    </source>
</evidence>
<dbReference type="InterPro" id="IPR006089">
    <property type="entry name" value="Acyl-CoA_DH_CS"/>
</dbReference>
<dbReference type="KEGG" id="mprt:ET475_17015"/>